<dbReference type="Gene3D" id="3.10.450.50">
    <property type="match status" value="1"/>
</dbReference>
<organism evidence="3 4">
    <name type="scientific">Shewanella gelidii</name>
    <dbReference type="NCBI Taxonomy" id="1642821"/>
    <lineage>
        <taxon>Bacteria</taxon>
        <taxon>Pseudomonadati</taxon>
        <taxon>Pseudomonadota</taxon>
        <taxon>Gammaproteobacteria</taxon>
        <taxon>Alteromonadales</taxon>
        <taxon>Shewanellaceae</taxon>
        <taxon>Shewanella</taxon>
    </lineage>
</organism>
<keyword evidence="4" id="KW-1185">Reference proteome</keyword>
<reference evidence="3" key="1">
    <citation type="journal article" date="2014" name="Int. J. Syst. Evol. Microbiol.">
        <title>Complete genome sequence of Corynebacterium casei LMG S-19264T (=DSM 44701T), isolated from a smear-ripened cheese.</title>
        <authorList>
            <consortium name="US DOE Joint Genome Institute (JGI-PGF)"/>
            <person name="Walter F."/>
            <person name="Albersmeier A."/>
            <person name="Kalinowski J."/>
            <person name="Ruckert C."/>
        </authorList>
    </citation>
    <scope>NUCLEOTIDE SEQUENCE</scope>
    <source>
        <strain evidence="3">JCM 30804</strain>
    </source>
</reference>
<feature type="signal peptide" evidence="1">
    <location>
        <begin position="1"/>
        <end position="26"/>
    </location>
</feature>
<evidence type="ECO:0000313" key="4">
    <source>
        <dbReference type="Proteomes" id="UP000613743"/>
    </source>
</evidence>
<keyword evidence="1" id="KW-0732">Signal</keyword>
<feature type="chain" id="PRO_5037219597" description="SnoaL-like domain-containing protein" evidence="1">
    <location>
        <begin position="27"/>
        <end position="164"/>
    </location>
</feature>
<name>A0A917N663_9GAMM</name>
<gene>
    <name evidence="3" type="ORF">GCM10009332_03310</name>
</gene>
<dbReference type="InterPro" id="IPR037401">
    <property type="entry name" value="SnoaL-like"/>
</dbReference>
<sequence length="164" mass="19045">MRIIVYLFFASLFTLMSLNQLVFASAADMPKEQQLANEYMKILTSRDYEKLKRYYSRSSLLYDQTANKKFTGQRHILAFLKRAQKGVIEYNFNIEHMFNTGSLVVMIGNYHYQGPGDQFGKPGKIVKIAIPGVTTLKLDMNTRRVRQHTDLIDYQTMTDQLAEQ</sequence>
<dbReference type="EMBL" id="BMPZ01000001">
    <property type="protein sequence ID" value="GGI69562.1"/>
    <property type="molecule type" value="Genomic_DNA"/>
</dbReference>
<feature type="domain" description="SnoaL-like" evidence="2">
    <location>
        <begin position="38"/>
        <end position="119"/>
    </location>
</feature>
<dbReference type="SUPFAM" id="SSF54427">
    <property type="entry name" value="NTF2-like"/>
    <property type="match status" value="1"/>
</dbReference>
<dbReference type="Proteomes" id="UP000613743">
    <property type="component" value="Unassembled WGS sequence"/>
</dbReference>
<evidence type="ECO:0000259" key="2">
    <source>
        <dbReference type="Pfam" id="PF12680"/>
    </source>
</evidence>
<comment type="caution">
    <text evidence="3">The sequence shown here is derived from an EMBL/GenBank/DDBJ whole genome shotgun (WGS) entry which is preliminary data.</text>
</comment>
<reference evidence="3" key="2">
    <citation type="submission" date="2020-09" db="EMBL/GenBank/DDBJ databases">
        <authorList>
            <person name="Sun Q."/>
            <person name="Ohkuma M."/>
        </authorList>
    </citation>
    <scope>NUCLEOTIDE SEQUENCE</scope>
    <source>
        <strain evidence="3">JCM 30804</strain>
    </source>
</reference>
<evidence type="ECO:0000313" key="3">
    <source>
        <dbReference type="EMBL" id="GGI69562.1"/>
    </source>
</evidence>
<protein>
    <recommendedName>
        <fullName evidence="2">SnoaL-like domain-containing protein</fullName>
    </recommendedName>
</protein>
<dbReference type="Pfam" id="PF12680">
    <property type="entry name" value="SnoaL_2"/>
    <property type="match status" value="1"/>
</dbReference>
<dbReference type="InterPro" id="IPR032710">
    <property type="entry name" value="NTF2-like_dom_sf"/>
</dbReference>
<accession>A0A917N663</accession>
<dbReference type="AlphaFoldDB" id="A0A917N663"/>
<proteinExistence type="predicted"/>
<evidence type="ECO:0000256" key="1">
    <source>
        <dbReference type="SAM" id="SignalP"/>
    </source>
</evidence>